<dbReference type="PANTHER" id="PTHR31299:SF0">
    <property type="entry name" value="ESTERASE, PUTATIVE (AFU_ORTHOLOGUE AFUA_1G05850)-RELATED"/>
    <property type="match status" value="1"/>
</dbReference>
<dbReference type="InterPro" id="IPR014622">
    <property type="entry name" value="UCP036794_erythomycin"/>
</dbReference>
<dbReference type="Pfam" id="PF05139">
    <property type="entry name" value="Erythro_esteras"/>
    <property type="match status" value="1"/>
</dbReference>
<comment type="caution">
    <text evidence="1">The sequence shown here is derived from an EMBL/GenBank/DDBJ whole genome shotgun (WGS) entry which is preliminary data.</text>
</comment>
<dbReference type="Proteomes" id="UP000248749">
    <property type="component" value="Unassembled WGS sequence"/>
</dbReference>
<gene>
    <name evidence="1" type="ORF">C1I99_12245</name>
</gene>
<evidence type="ECO:0000313" key="2">
    <source>
        <dbReference type="Proteomes" id="UP000248749"/>
    </source>
</evidence>
<dbReference type="EMBL" id="POUB01000065">
    <property type="protein sequence ID" value="PZF99066.1"/>
    <property type="molecule type" value="Genomic_DNA"/>
</dbReference>
<dbReference type="PIRSF" id="PIRSF036794">
    <property type="entry name" value="UCP_erythr_ester"/>
    <property type="match status" value="1"/>
</dbReference>
<dbReference type="InterPro" id="IPR052036">
    <property type="entry name" value="Hydrolase/PRTase-associated"/>
</dbReference>
<dbReference type="CDD" id="cd14728">
    <property type="entry name" value="Ere-like"/>
    <property type="match status" value="1"/>
</dbReference>
<dbReference type="AlphaFoldDB" id="A0A2W2DPJ6"/>
<keyword evidence="2" id="KW-1185">Reference proteome</keyword>
<accession>A0A2W2DPJ6</accession>
<dbReference type="SUPFAM" id="SSF159501">
    <property type="entry name" value="EreA/ChaN-like"/>
    <property type="match status" value="1"/>
</dbReference>
<dbReference type="PANTHER" id="PTHR31299">
    <property type="entry name" value="ESTERASE, PUTATIVE (AFU_ORTHOLOGUE AFUA_1G05850)-RELATED"/>
    <property type="match status" value="1"/>
</dbReference>
<dbReference type="InterPro" id="IPR007815">
    <property type="entry name" value="Emycin_Estase"/>
</dbReference>
<dbReference type="GO" id="GO:0046677">
    <property type="term" value="P:response to antibiotic"/>
    <property type="evidence" value="ECO:0007669"/>
    <property type="project" value="InterPro"/>
</dbReference>
<name>A0A2W2DPJ6_9ACTN</name>
<sequence>MHGEEAFPRLRNELFRHLVEHEGYRSIAIESDCLAGLLVDGFVTDGVGSLEDVMRRGFSHGFGESPANRDLVHWMREYNRDRPAEDRLRFFGFDAPIEMTGPDSPRQALTALHTYLVAELRGGQVPHDRKAVDRLLGDDGRWTNPAAAVEPAASVGASAEAGTLRVIADDLLAALTSEAPQLVASTSSDEWWQARLYGSTAVGLLRYHAAMADDAPTRVSRLLGLRDAMMADNLTAICEHQARRGPTLVFAHNRHLQRVRSRWQLGGQPLRWWSAGAVVGARLADRYAFVAAALGAAPRHGLPAPAPDTLEGVLATLPGDRHLIDAPRLAGALGRATPLSPRTDTSTGHGYFPLDPDQLAQIDAVVFLKHLP</sequence>
<organism evidence="1 2">
    <name type="scientific">Micromonospora deserti</name>
    <dbReference type="NCBI Taxonomy" id="2070366"/>
    <lineage>
        <taxon>Bacteria</taxon>
        <taxon>Bacillati</taxon>
        <taxon>Actinomycetota</taxon>
        <taxon>Actinomycetes</taxon>
        <taxon>Micromonosporales</taxon>
        <taxon>Micromonosporaceae</taxon>
        <taxon>Micromonospora</taxon>
    </lineage>
</organism>
<dbReference type="Gene3D" id="1.20.1440.30">
    <property type="entry name" value="Biosynthetic Protein domain"/>
    <property type="match status" value="1"/>
</dbReference>
<evidence type="ECO:0000313" key="1">
    <source>
        <dbReference type="EMBL" id="PZF99066.1"/>
    </source>
</evidence>
<dbReference type="Gene3D" id="3.30.1870.10">
    <property type="entry name" value="EreA-like, domain 2"/>
    <property type="match status" value="1"/>
</dbReference>
<protein>
    <submittedName>
        <fullName evidence="1">Erythromycin esterase</fullName>
    </submittedName>
</protein>
<dbReference type="OrthoDB" id="4329964at2"/>
<reference evidence="1 2" key="1">
    <citation type="submission" date="2018-01" db="EMBL/GenBank/DDBJ databases">
        <title>Draft genome sequence of Salinispora sp. 13K206.</title>
        <authorList>
            <person name="Sahin N."/>
            <person name="Saygin H."/>
            <person name="Ay H."/>
        </authorList>
    </citation>
    <scope>NUCLEOTIDE SEQUENCE [LARGE SCALE GENOMIC DNA]</scope>
    <source>
        <strain evidence="1 2">13K206</strain>
    </source>
</reference>
<proteinExistence type="predicted"/>
<dbReference type="Gene3D" id="3.40.1660.10">
    <property type="entry name" value="EreA-like (biosynthetic domain)"/>
    <property type="match status" value="1"/>
</dbReference>